<dbReference type="GO" id="GO:0000978">
    <property type="term" value="F:RNA polymerase II cis-regulatory region sequence-specific DNA binding"/>
    <property type="evidence" value="ECO:0007669"/>
    <property type="project" value="TreeGrafter"/>
</dbReference>
<dbReference type="FunFam" id="3.30.160.60:FF:001480">
    <property type="entry name" value="Si:cabz01071911.3"/>
    <property type="match status" value="1"/>
</dbReference>
<dbReference type="GO" id="GO:0002682">
    <property type="term" value="P:regulation of immune system process"/>
    <property type="evidence" value="ECO:0007669"/>
    <property type="project" value="TreeGrafter"/>
</dbReference>
<dbReference type="SMART" id="SM00355">
    <property type="entry name" value="ZnF_C2H2"/>
    <property type="match status" value="10"/>
</dbReference>
<feature type="domain" description="C2H2-type" evidence="14">
    <location>
        <begin position="481"/>
        <end position="509"/>
    </location>
</feature>
<evidence type="ECO:0000256" key="11">
    <source>
        <dbReference type="PROSITE-ProRule" id="PRU00042"/>
    </source>
</evidence>
<dbReference type="GO" id="GO:0005654">
    <property type="term" value="C:nucleoplasm"/>
    <property type="evidence" value="ECO:0007669"/>
    <property type="project" value="TreeGrafter"/>
</dbReference>
<evidence type="ECO:0000256" key="4">
    <source>
        <dbReference type="ARBA" id="ARBA00022737"/>
    </source>
</evidence>
<sequence length="623" mass="72293">MSNSTYCRLCALKCDNFIKIYEDEGQKYNLATKIIQCLQIWLYPEDVLPKTVCLTCYDKLNDYFDFFEECARSQESLMAIFSKNEPKGKIDENKVPSKSKDSIFNYTEEDGDRDYIDDDEKSLPEIDSSSESSPIFKRKLRTLLKKIPIDNDLSFEEKTNIDKSNPKTRRTSARKGRKPKVNTQIIENDQDGEEEDYEDDDDDDYDDDNKKQTKSTKNTMDGFIWKCTDCDAQLTTLSALKMHHQDIHQQPPNYKCTQCTKVYTRYRSFARHVKLHDNPKKFSCDICGKCFSQKTVLQSHSTVHSEERPHICPQCGKAFKQFSSLYLHSKCHLPEQVKPKFPCTVCPKEFSTKHTLETHFKIHTGERNFVCDICGKSFVAKGSLDYHILTHNDAKPHSCPVCKKGFKTSRLLIKHSTLHTGIKPHQCDVCGKQFRERGALKEHNRIHTGAMPYSCEFCGKLFRFKGILTVHRRQHTGERPYSCTDCRREFTNWANYNKHMKRRHRNSEHNTALASRILQRQLQQTDSQEHIILQVTQQQQQLNLTPPNLIPPQMQPPPAPSQLQHTSPNYPDNSSDSNYKLPDESNNDVYRVPSYVPVNTLPMGTMGYYIPPIHTQMLQTRNQ</sequence>
<evidence type="ECO:0000259" key="14">
    <source>
        <dbReference type="PROSITE" id="PS50157"/>
    </source>
</evidence>
<dbReference type="AlphaFoldDB" id="A0A1B6CVD5"/>
<feature type="binding site" evidence="12">
    <location>
        <position position="10"/>
    </location>
    <ligand>
        <name>Zn(2+)</name>
        <dbReference type="ChEBI" id="CHEBI:29105"/>
    </ligand>
</feature>
<dbReference type="InterPro" id="IPR036236">
    <property type="entry name" value="Znf_C2H2_sf"/>
</dbReference>
<evidence type="ECO:0000259" key="15">
    <source>
        <dbReference type="PROSITE" id="PS51915"/>
    </source>
</evidence>
<evidence type="ECO:0000256" key="8">
    <source>
        <dbReference type="ARBA" id="ARBA00023125"/>
    </source>
</evidence>
<feature type="domain" description="C2H2-type" evidence="14">
    <location>
        <begin position="369"/>
        <end position="396"/>
    </location>
</feature>
<evidence type="ECO:0000256" key="1">
    <source>
        <dbReference type="ARBA" id="ARBA00004123"/>
    </source>
</evidence>
<dbReference type="GO" id="GO:0008270">
    <property type="term" value="F:zinc ion binding"/>
    <property type="evidence" value="ECO:0007669"/>
    <property type="project" value="UniProtKB-UniRule"/>
</dbReference>
<keyword evidence="5 11" id="KW-0863">Zinc-finger</keyword>
<dbReference type="Pfam" id="PF07776">
    <property type="entry name" value="zf-AD"/>
    <property type="match status" value="1"/>
</dbReference>
<feature type="binding site" evidence="12">
    <location>
        <position position="7"/>
    </location>
    <ligand>
        <name>Zn(2+)</name>
        <dbReference type="ChEBI" id="CHEBI:29105"/>
    </ligand>
</feature>
<feature type="domain" description="C2H2-type" evidence="14">
    <location>
        <begin position="453"/>
        <end position="480"/>
    </location>
</feature>
<dbReference type="EMBL" id="GEDC01020003">
    <property type="protein sequence ID" value="JAS17295.1"/>
    <property type="molecule type" value="Transcribed_RNA"/>
</dbReference>
<feature type="region of interest" description="Disordered" evidence="13">
    <location>
        <begin position="101"/>
        <end position="130"/>
    </location>
</feature>
<feature type="compositionally biased region" description="Pro residues" evidence="13">
    <location>
        <begin position="548"/>
        <end position="560"/>
    </location>
</feature>
<dbReference type="PANTHER" id="PTHR24399:SF54">
    <property type="entry name" value="GASTRULA ZINC FINGER PROTEIN XLCGF26.1-LIKE-RELATED"/>
    <property type="match status" value="1"/>
</dbReference>
<evidence type="ECO:0000256" key="6">
    <source>
        <dbReference type="ARBA" id="ARBA00022833"/>
    </source>
</evidence>
<gene>
    <name evidence="16" type="ORF">g.35655</name>
    <name evidence="17" type="ORF">g.35660</name>
</gene>
<dbReference type="Gene3D" id="3.30.160.60">
    <property type="entry name" value="Classic Zinc Finger"/>
    <property type="match status" value="9"/>
</dbReference>
<keyword evidence="7" id="KW-0805">Transcription regulation</keyword>
<feature type="compositionally biased region" description="Acidic residues" evidence="13">
    <location>
        <begin position="107"/>
        <end position="120"/>
    </location>
</feature>
<feature type="binding site" evidence="12">
    <location>
        <position position="53"/>
    </location>
    <ligand>
        <name>Zn(2+)</name>
        <dbReference type="ChEBI" id="CHEBI:29105"/>
    </ligand>
</feature>
<feature type="domain" description="C2H2-type" evidence="14">
    <location>
        <begin position="341"/>
        <end position="368"/>
    </location>
</feature>
<dbReference type="InterPro" id="IPR012934">
    <property type="entry name" value="Znf_AD"/>
</dbReference>
<organism evidence="16">
    <name type="scientific">Clastoptera arizonana</name>
    <name type="common">Arizona spittle bug</name>
    <dbReference type="NCBI Taxonomy" id="38151"/>
    <lineage>
        <taxon>Eukaryota</taxon>
        <taxon>Metazoa</taxon>
        <taxon>Ecdysozoa</taxon>
        <taxon>Arthropoda</taxon>
        <taxon>Hexapoda</taxon>
        <taxon>Insecta</taxon>
        <taxon>Pterygota</taxon>
        <taxon>Neoptera</taxon>
        <taxon>Paraneoptera</taxon>
        <taxon>Hemiptera</taxon>
        <taxon>Auchenorrhyncha</taxon>
        <taxon>Cercopoidea</taxon>
        <taxon>Clastopteridae</taxon>
        <taxon>Clastoptera</taxon>
    </lineage>
</organism>
<dbReference type="PANTHER" id="PTHR24399">
    <property type="entry name" value="ZINC FINGER AND BTB DOMAIN-CONTAINING"/>
    <property type="match status" value="1"/>
</dbReference>
<dbReference type="PROSITE" id="PS51915">
    <property type="entry name" value="ZAD"/>
    <property type="match status" value="1"/>
</dbReference>
<dbReference type="FunFam" id="3.30.160.60:FF:000012">
    <property type="entry name" value="RB-associated KRAB zinc finger protein-like"/>
    <property type="match status" value="1"/>
</dbReference>
<comment type="subcellular location">
    <subcellularLocation>
        <location evidence="1">Nucleus</location>
    </subcellularLocation>
</comment>
<feature type="compositionally biased region" description="Low complexity" evidence="13">
    <location>
        <begin position="561"/>
        <end position="579"/>
    </location>
</feature>
<dbReference type="PROSITE" id="PS00028">
    <property type="entry name" value="ZINC_FINGER_C2H2_1"/>
    <property type="match status" value="10"/>
</dbReference>
<keyword evidence="3 12" id="KW-0479">Metal-binding</keyword>
<keyword evidence="8" id="KW-0238">DNA-binding</keyword>
<dbReference type="Gene3D" id="3.40.1800.20">
    <property type="match status" value="1"/>
</dbReference>
<evidence type="ECO:0000256" key="9">
    <source>
        <dbReference type="ARBA" id="ARBA00023163"/>
    </source>
</evidence>
<feature type="compositionally biased region" description="Acidic residues" evidence="13">
    <location>
        <begin position="188"/>
        <end position="207"/>
    </location>
</feature>
<keyword evidence="10" id="KW-0539">Nucleus</keyword>
<feature type="domain" description="C2H2-type" evidence="14">
    <location>
        <begin position="282"/>
        <end position="309"/>
    </location>
</feature>
<keyword evidence="6 12" id="KW-0862">Zinc</keyword>
<dbReference type="FunFam" id="3.30.160.60:FF:000624">
    <property type="entry name" value="zinc finger protein 697"/>
    <property type="match status" value="1"/>
</dbReference>
<accession>A0A1B6CVD5</accession>
<feature type="region of interest" description="Disordered" evidence="13">
    <location>
        <begin position="158"/>
        <end position="215"/>
    </location>
</feature>
<feature type="binding site" evidence="12">
    <location>
        <position position="56"/>
    </location>
    <ligand>
        <name>Zn(2+)</name>
        <dbReference type="ChEBI" id="CHEBI:29105"/>
    </ligand>
</feature>
<evidence type="ECO:0000256" key="10">
    <source>
        <dbReference type="ARBA" id="ARBA00023242"/>
    </source>
</evidence>
<evidence type="ECO:0008006" key="18">
    <source>
        <dbReference type="Google" id="ProtNLM"/>
    </source>
</evidence>
<evidence type="ECO:0000256" key="12">
    <source>
        <dbReference type="PROSITE-ProRule" id="PRU01263"/>
    </source>
</evidence>
<dbReference type="SUPFAM" id="SSF57667">
    <property type="entry name" value="beta-beta-alpha zinc fingers"/>
    <property type="match status" value="5"/>
</dbReference>
<reference evidence="16" key="1">
    <citation type="submission" date="2015-12" db="EMBL/GenBank/DDBJ databases">
        <title>De novo transcriptome assembly of four potential Pierce s Disease insect vectors from Arizona vineyards.</title>
        <authorList>
            <person name="Tassone E.E."/>
        </authorList>
    </citation>
    <scope>NUCLEOTIDE SEQUENCE</scope>
</reference>
<feature type="domain" description="C2H2-type" evidence="14">
    <location>
        <begin position="397"/>
        <end position="424"/>
    </location>
</feature>
<comment type="similarity">
    <text evidence="2">Belongs to the krueppel C2H2-type zinc-finger protein family.</text>
</comment>
<dbReference type="GO" id="GO:0001227">
    <property type="term" value="F:DNA-binding transcription repressor activity, RNA polymerase II-specific"/>
    <property type="evidence" value="ECO:0007669"/>
    <property type="project" value="TreeGrafter"/>
</dbReference>
<evidence type="ECO:0000256" key="13">
    <source>
        <dbReference type="SAM" id="MobiDB-lite"/>
    </source>
</evidence>
<evidence type="ECO:0000313" key="16">
    <source>
        <dbReference type="EMBL" id="JAS17295.1"/>
    </source>
</evidence>
<feature type="region of interest" description="Disordered" evidence="13">
    <location>
        <begin position="544"/>
        <end position="586"/>
    </location>
</feature>
<evidence type="ECO:0000313" key="17">
    <source>
        <dbReference type="EMBL" id="JAS23817.1"/>
    </source>
</evidence>
<dbReference type="SMART" id="SM00868">
    <property type="entry name" value="zf-AD"/>
    <property type="match status" value="1"/>
</dbReference>
<protein>
    <recommendedName>
        <fullName evidence="18">Protein krueppel</fullName>
    </recommendedName>
</protein>
<evidence type="ECO:0000256" key="3">
    <source>
        <dbReference type="ARBA" id="ARBA00022723"/>
    </source>
</evidence>
<dbReference type="GO" id="GO:0048598">
    <property type="term" value="P:embryonic morphogenesis"/>
    <property type="evidence" value="ECO:0007669"/>
    <property type="project" value="UniProtKB-ARBA"/>
</dbReference>
<feature type="domain" description="ZAD" evidence="15">
    <location>
        <begin position="5"/>
        <end position="80"/>
    </location>
</feature>
<dbReference type="Pfam" id="PF00096">
    <property type="entry name" value="zf-C2H2"/>
    <property type="match status" value="7"/>
</dbReference>
<dbReference type="PROSITE" id="PS50157">
    <property type="entry name" value="ZINC_FINGER_C2H2_2"/>
    <property type="match status" value="9"/>
</dbReference>
<dbReference type="Pfam" id="PF13912">
    <property type="entry name" value="zf-C2H2_6"/>
    <property type="match status" value="1"/>
</dbReference>
<dbReference type="InterPro" id="IPR013087">
    <property type="entry name" value="Znf_C2H2_type"/>
</dbReference>
<feature type="compositionally biased region" description="Basic residues" evidence="13">
    <location>
        <begin position="166"/>
        <end position="180"/>
    </location>
</feature>
<keyword evidence="9" id="KW-0804">Transcription</keyword>
<keyword evidence="4" id="KW-0677">Repeat</keyword>
<feature type="domain" description="C2H2-type" evidence="14">
    <location>
        <begin position="425"/>
        <end position="452"/>
    </location>
</feature>
<evidence type="ECO:0000256" key="5">
    <source>
        <dbReference type="ARBA" id="ARBA00022771"/>
    </source>
</evidence>
<evidence type="ECO:0000256" key="2">
    <source>
        <dbReference type="ARBA" id="ARBA00006991"/>
    </source>
</evidence>
<name>A0A1B6CVD5_9HEMI</name>
<dbReference type="SUPFAM" id="SSF57716">
    <property type="entry name" value="Glucocorticoid receptor-like (DNA-binding domain)"/>
    <property type="match status" value="1"/>
</dbReference>
<proteinExistence type="inferred from homology"/>
<dbReference type="EMBL" id="GEDC01013481">
    <property type="protein sequence ID" value="JAS23817.1"/>
    <property type="molecule type" value="Transcribed_RNA"/>
</dbReference>
<evidence type="ECO:0000256" key="7">
    <source>
        <dbReference type="ARBA" id="ARBA00023015"/>
    </source>
</evidence>
<feature type="domain" description="C2H2-type" evidence="14">
    <location>
        <begin position="310"/>
        <end position="337"/>
    </location>
</feature>
<dbReference type="FunFam" id="3.30.160.60:FF:000100">
    <property type="entry name" value="Zinc finger 45-like"/>
    <property type="match status" value="2"/>
</dbReference>
<feature type="domain" description="C2H2-type" evidence="14">
    <location>
        <begin position="254"/>
        <end position="281"/>
    </location>
</feature>
<dbReference type="GO" id="GO:0001817">
    <property type="term" value="P:regulation of cytokine production"/>
    <property type="evidence" value="ECO:0007669"/>
    <property type="project" value="TreeGrafter"/>
</dbReference>